<dbReference type="Gene3D" id="1.10.10.10">
    <property type="entry name" value="Winged helix-like DNA-binding domain superfamily/Winged helix DNA-binding domain"/>
    <property type="match status" value="1"/>
</dbReference>
<accession>A0AAD0KL46</accession>
<dbReference type="RefSeq" id="WP_111505209.1">
    <property type="nucleotide sequence ID" value="NZ_CP021965.1"/>
</dbReference>
<proteinExistence type="inferred from homology"/>
<evidence type="ECO:0000256" key="1">
    <source>
        <dbReference type="ARBA" id="ARBA00007788"/>
    </source>
</evidence>
<protein>
    <recommendedName>
        <fullName evidence="2">RNA polymerase sigma factor SigS</fullName>
    </recommendedName>
</protein>
<dbReference type="PANTHER" id="PTHR30603">
    <property type="entry name" value="RNA POLYMERASE SIGMA FACTOR RPO"/>
    <property type="match status" value="1"/>
</dbReference>
<sequence length="210" mass="24078">MDMGNVLKIRRIKMGRKAMDISRIRDSHPTLGTKEQCVKEHRKLVLKIANHYESRTFGAIDIEDLISEGNYALLMAYDRFDEKSGLKFSTFAYPYIQGFIIRYLESKVNAIRTPSHSKVPPKLVLSLDSKIKGSDNDDLDFSNLVPTKQDLSFIEIEEFINTLKETERTIVNMTMDGYSNGETAAALKICRNTVSNIKVRIRKKYLLYVS</sequence>
<evidence type="ECO:0000313" key="7">
    <source>
        <dbReference type="EMBL" id="AWV35186.1"/>
    </source>
</evidence>
<dbReference type="Gene3D" id="1.20.120.1810">
    <property type="match status" value="1"/>
</dbReference>
<dbReference type="AlphaFoldDB" id="A0AAD0KL46"/>
<dbReference type="NCBIfam" id="TIGR02937">
    <property type="entry name" value="sigma70-ECF"/>
    <property type="match status" value="1"/>
</dbReference>
<comment type="similarity">
    <text evidence="1">Belongs to the sigma-70 factor family.</text>
</comment>
<keyword evidence="4" id="KW-0804">Transcription</keyword>
<dbReference type="SUPFAM" id="SSF88946">
    <property type="entry name" value="Sigma2 domain of RNA polymerase sigma factors"/>
    <property type="match status" value="1"/>
</dbReference>
<dbReference type="Pfam" id="PF04542">
    <property type="entry name" value="Sigma70_r2"/>
    <property type="match status" value="1"/>
</dbReference>
<dbReference type="InterPro" id="IPR007627">
    <property type="entry name" value="RNA_pol_sigma70_r2"/>
</dbReference>
<dbReference type="InterPro" id="IPR016032">
    <property type="entry name" value="Sig_transdc_resp-reg_C-effctor"/>
</dbReference>
<dbReference type="InterPro" id="IPR036388">
    <property type="entry name" value="WH-like_DNA-bd_sf"/>
</dbReference>
<dbReference type="InterPro" id="IPR013325">
    <property type="entry name" value="RNA_pol_sigma_r2"/>
</dbReference>
<keyword evidence="3" id="KW-0805">Transcription regulation</keyword>
<evidence type="ECO:0000259" key="6">
    <source>
        <dbReference type="Pfam" id="PF04542"/>
    </source>
</evidence>
<gene>
    <name evidence="7" type="ORF">CD191_22515</name>
</gene>
<dbReference type="InterPro" id="IPR050239">
    <property type="entry name" value="Sigma-70_RNA_pol_init_factors"/>
</dbReference>
<dbReference type="SUPFAM" id="SSF46894">
    <property type="entry name" value="C-terminal effector domain of the bipartite response regulators"/>
    <property type="match status" value="1"/>
</dbReference>
<comment type="function">
    <text evidence="5">Sigma factors are initiation factors that promote the attachment of RNA polymerase to specific initiation sites and are then released. Sigma-S contributes to the protection against external stress, thus playing a role in cellular fitness and survival.</text>
</comment>
<dbReference type="PANTHER" id="PTHR30603:SF47">
    <property type="entry name" value="RNA POLYMERASE SIGMA FACTOR SIGD, CHLOROPLASTIC"/>
    <property type="match status" value="1"/>
</dbReference>
<dbReference type="GO" id="GO:0003677">
    <property type="term" value="F:DNA binding"/>
    <property type="evidence" value="ECO:0007669"/>
    <property type="project" value="InterPro"/>
</dbReference>
<dbReference type="EMBL" id="CP021965">
    <property type="protein sequence ID" value="AWV35186.1"/>
    <property type="molecule type" value="Genomic_DNA"/>
</dbReference>
<evidence type="ECO:0000313" key="8">
    <source>
        <dbReference type="Proteomes" id="UP000249163"/>
    </source>
</evidence>
<evidence type="ECO:0000256" key="4">
    <source>
        <dbReference type="ARBA" id="ARBA00023163"/>
    </source>
</evidence>
<evidence type="ECO:0000256" key="5">
    <source>
        <dbReference type="ARBA" id="ARBA00024701"/>
    </source>
</evidence>
<dbReference type="GO" id="GO:0006352">
    <property type="term" value="P:DNA-templated transcription initiation"/>
    <property type="evidence" value="ECO:0007669"/>
    <property type="project" value="InterPro"/>
</dbReference>
<reference evidence="7 8" key="1">
    <citation type="submission" date="2017-06" db="EMBL/GenBank/DDBJ databases">
        <title>Complete genome sequence of Paenibacillus odorifer CBA7130.</title>
        <authorList>
            <person name="Nam Y.-D."/>
            <person name="Kang J."/>
            <person name="Chung W.-H."/>
        </authorList>
    </citation>
    <scope>NUCLEOTIDE SEQUENCE [LARGE SCALE GENOMIC DNA]</scope>
    <source>
        <strain evidence="7 8">CBA7130</strain>
    </source>
</reference>
<feature type="domain" description="RNA polymerase sigma-70 region 2" evidence="6">
    <location>
        <begin position="38"/>
        <end position="106"/>
    </location>
</feature>
<organism evidence="7 8">
    <name type="scientific">Paenibacillus odorifer</name>
    <dbReference type="NCBI Taxonomy" id="189426"/>
    <lineage>
        <taxon>Bacteria</taxon>
        <taxon>Bacillati</taxon>
        <taxon>Bacillota</taxon>
        <taxon>Bacilli</taxon>
        <taxon>Bacillales</taxon>
        <taxon>Paenibacillaceae</taxon>
        <taxon>Paenibacillus</taxon>
    </lineage>
</organism>
<name>A0AAD0KL46_9BACL</name>
<evidence type="ECO:0000256" key="3">
    <source>
        <dbReference type="ARBA" id="ARBA00023015"/>
    </source>
</evidence>
<dbReference type="InterPro" id="IPR014284">
    <property type="entry name" value="RNA_pol_sigma-70_dom"/>
</dbReference>
<evidence type="ECO:0000256" key="2">
    <source>
        <dbReference type="ARBA" id="ARBA00021245"/>
    </source>
</evidence>
<dbReference type="Proteomes" id="UP000249163">
    <property type="component" value="Chromosome"/>
</dbReference>
<dbReference type="GO" id="GO:0003700">
    <property type="term" value="F:DNA-binding transcription factor activity"/>
    <property type="evidence" value="ECO:0007669"/>
    <property type="project" value="InterPro"/>
</dbReference>